<name>A0A1S3IX22_LINAN</name>
<dbReference type="AlphaFoldDB" id="A0A1S3IX22"/>
<evidence type="ECO:0000256" key="5">
    <source>
        <dbReference type="ARBA" id="ARBA00023054"/>
    </source>
</evidence>
<dbReference type="InterPro" id="IPR009114">
    <property type="entry name" value="Angiomotin"/>
</dbReference>
<feature type="coiled-coil region" evidence="6">
    <location>
        <begin position="268"/>
        <end position="607"/>
    </location>
</feature>
<dbReference type="PRINTS" id="PR01807">
    <property type="entry name" value="ANGIOMOTIN"/>
</dbReference>
<evidence type="ECO:0000313" key="9">
    <source>
        <dbReference type="Proteomes" id="UP000085678"/>
    </source>
</evidence>
<dbReference type="Pfam" id="PF12240">
    <property type="entry name" value="Angiomotin_C"/>
    <property type="match status" value="1"/>
</dbReference>
<comment type="subcellular location">
    <subcellularLocation>
        <location evidence="1">Cell junction</location>
    </subcellularLocation>
</comment>
<evidence type="ECO:0000256" key="1">
    <source>
        <dbReference type="ARBA" id="ARBA00004282"/>
    </source>
</evidence>
<dbReference type="OMA" id="GESANMH"/>
<organism evidence="9 10">
    <name type="scientific">Lingula anatina</name>
    <name type="common">Brachiopod</name>
    <name type="synonym">Lingula unguis</name>
    <dbReference type="NCBI Taxonomy" id="7574"/>
    <lineage>
        <taxon>Eukaryota</taxon>
        <taxon>Metazoa</taxon>
        <taxon>Spiralia</taxon>
        <taxon>Lophotrochozoa</taxon>
        <taxon>Brachiopoda</taxon>
        <taxon>Linguliformea</taxon>
        <taxon>Lingulata</taxon>
        <taxon>Lingulida</taxon>
        <taxon>Linguloidea</taxon>
        <taxon>Lingulidae</taxon>
        <taxon>Lingula</taxon>
    </lineage>
</organism>
<dbReference type="InterPro" id="IPR024646">
    <property type="entry name" value="Angiomotin_C"/>
</dbReference>
<dbReference type="Proteomes" id="UP000085678">
    <property type="component" value="Unplaced"/>
</dbReference>
<gene>
    <name evidence="10" type="primary">LOC106167776</name>
</gene>
<dbReference type="GeneID" id="106167776"/>
<feature type="region of interest" description="Disordered" evidence="7">
    <location>
        <begin position="619"/>
        <end position="711"/>
    </location>
</feature>
<dbReference type="GO" id="GO:0030036">
    <property type="term" value="P:actin cytoskeleton organization"/>
    <property type="evidence" value="ECO:0007669"/>
    <property type="project" value="TreeGrafter"/>
</dbReference>
<evidence type="ECO:0000256" key="6">
    <source>
        <dbReference type="SAM" id="Coils"/>
    </source>
</evidence>
<reference evidence="10" key="1">
    <citation type="submission" date="2025-08" db="UniProtKB">
        <authorList>
            <consortium name="RefSeq"/>
        </authorList>
    </citation>
    <scope>IDENTIFICATION</scope>
    <source>
        <tissue evidence="10">Gonads</tissue>
    </source>
</reference>
<dbReference type="GO" id="GO:0005886">
    <property type="term" value="C:plasma membrane"/>
    <property type="evidence" value="ECO:0007669"/>
    <property type="project" value="TreeGrafter"/>
</dbReference>
<dbReference type="InterPro" id="IPR051747">
    <property type="entry name" value="Angiomotin-like"/>
</dbReference>
<dbReference type="STRING" id="7574.A0A1S3IX22"/>
<evidence type="ECO:0000256" key="4">
    <source>
        <dbReference type="ARBA" id="ARBA00022949"/>
    </source>
</evidence>
<feature type="domain" description="Angiomotin C-terminal" evidence="8">
    <location>
        <begin position="444"/>
        <end position="647"/>
    </location>
</feature>
<dbReference type="PANTHER" id="PTHR14826">
    <property type="entry name" value="ANGIOMOTIN"/>
    <property type="match status" value="1"/>
</dbReference>
<dbReference type="KEGG" id="lak:106167776"/>
<dbReference type="RefSeq" id="XP_013402094.1">
    <property type="nucleotide sequence ID" value="XM_013546640.2"/>
</dbReference>
<accession>A0A1S3IX22</accession>
<keyword evidence="3" id="KW-0597">Phosphoprotein</keyword>
<keyword evidence="5 6" id="KW-0175">Coiled coil</keyword>
<dbReference type="OrthoDB" id="5974715at2759"/>
<feature type="region of interest" description="Disordered" evidence="7">
    <location>
        <begin position="1"/>
        <end position="77"/>
    </location>
</feature>
<evidence type="ECO:0000256" key="2">
    <source>
        <dbReference type="ARBA" id="ARBA00010300"/>
    </source>
</evidence>
<dbReference type="GO" id="GO:0031410">
    <property type="term" value="C:cytoplasmic vesicle"/>
    <property type="evidence" value="ECO:0007669"/>
    <property type="project" value="TreeGrafter"/>
</dbReference>
<evidence type="ECO:0000313" key="10">
    <source>
        <dbReference type="RefSeq" id="XP_013402094.1"/>
    </source>
</evidence>
<evidence type="ECO:0000256" key="3">
    <source>
        <dbReference type="ARBA" id="ARBA00022553"/>
    </source>
</evidence>
<dbReference type="InParanoid" id="A0A1S3IX22"/>
<feature type="compositionally biased region" description="Polar residues" evidence="7">
    <location>
        <begin position="18"/>
        <end position="51"/>
    </location>
</feature>
<evidence type="ECO:0000259" key="8">
    <source>
        <dbReference type="Pfam" id="PF12240"/>
    </source>
</evidence>
<dbReference type="GO" id="GO:0030334">
    <property type="term" value="P:regulation of cell migration"/>
    <property type="evidence" value="ECO:0007669"/>
    <property type="project" value="TreeGrafter"/>
</dbReference>
<proteinExistence type="inferred from homology"/>
<comment type="similarity">
    <text evidence="2">Belongs to the angiomotin family.</text>
</comment>
<keyword evidence="9" id="KW-1185">Reference proteome</keyword>
<dbReference type="PANTHER" id="PTHR14826:SF14">
    <property type="entry name" value="ANGIOMOTIN_C DOMAIN-CONTAINING PROTEIN"/>
    <property type="match status" value="1"/>
</dbReference>
<evidence type="ECO:0000256" key="7">
    <source>
        <dbReference type="SAM" id="MobiDB-lite"/>
    </source>
</evidence>
<feature type="region of interest" description="Disordered" evidence="7">
    <location>
        <begin position="144"/>
        <end position="201"/>
    </location>
</feature>
<keyword evidence="4" id="KW-0965">Cell junction</keyword>
<feature type="compositionally biased region" description="Polar residues" evidence="7">
    <location>
        <begin position="666"/>
        <end position="691"/>
    </location>
</feature>
<dbReference type="GO" id="GO:0005923">
    <property type="term" value="C:bicellular tight junction"/>
    <property type="evidence" value="ECO:0007669"/>
    <property type="project" value="TreeGrafter"/>
</dbReference>
<sequence>MQVPYWKDPPPYPGHLRNYTQPGYRQSYSGSEASTDISLSSNENLSTSARQDPQGEENQGGLAPGHYDPGDTLADDSILARLGMPPSVEVKSTRAGTFYITGRPQGAANTPEDPPIDCQQIQPLQGQGHWNAMAANQRLTNLIQSKDNDSGGKGSPAPTRLSSREQLGGYVNDPKTLGSCLPPPPRYPGPAGGHRATTPQNLYPPAPESRLSQEMLDRAGLSRSQQDITMQYSDMKRRVAEGIEVRGQGQGAYQQQGCRQEPDHAAIAERASQLVELLSNENRKLKEELEGYYKKVSKLQKFELEIQKIQEDHEGLVKSSHKREQLEKAMRVRMEGEVKKLQEDVKTLRGHLQLAQAQLTTHESSQSDAQVKQELERKEASINKLLEQNKEMTAAKERLDIELAAQRSTLQEQRKHIDILDNALTNAQANVVRLEEELKKKDLYVERVEQLQKALTSLQTANQKREQMEKSLREKLENEIKMLKSQKRESGSSVESFHEDTIATLTTDLRAKEEKILDLESQLSNWEQKYLEEIAMREIALDEAATPKDARIAALETNTSENEKLLAEAQVERLKSMEELYKTNRRCAELEARVKTLQAQVAEKDAMVRVLQKSASRSSSYASLFSSPRHSPRPSVTSPTNSTTSSRQNSQLDTSMPYLSPKHAKSASTDIASSTNEKESTGLTRPSSTQALVPVSPEAPQDHVSQHCWQV</sequence>
<protein>
    <submittedName>
        <fullName evidence="10">Angiomotin-like</fullName>
    </submittedName>
</protein>
<feature type="compositionally biased region" description="Low complexity" evidence="7">
    <location>
        <begin position="619"/>
        <end position="651"/>
    </location>
</feature>